<dbReference type="PANTHER" id="PTHR11654">
    <property type="entry name" value="OLIGOPEPTIDE TRANSPORTER-RELATED"/>
    <property type="match status" value="1"/>
</dbReference>
<evidence type="ECO:0000313" key="7">
    <source>
        <dbReference type="EMBL" id="KAG2502431.1"/>
    </source>
</evidence>
<protein>
    <submittedName>
        <fullName evidence="9">Uncharacterized protein</fullName>
    </submittedName>
</protein>
<dbReference type="Proteomes" id="UP000285883">
    <property type="component" value="Unassembled WGS sequence"/>
</dbReference>
<dbReference type="Proteomes" id="UP000285624">
    <property type="component" value="Unassembled WGS sequence"/>
</dbReference>
<comment type="similarity">
    <text evidence="2">Belongs to the major facilitator superfamily. Proton-dependent oligopeptide transporter (POT/PTR) (TC 2.A.17) family.</text>
</comment>
<feature type="transmembrane region" description="Helical" evidence="6">
    <location>
        <begin position="12"/>
        <end position="35"/>
    </location>
</feature>
<evidence type="ECO:0000313" key="11">
    <source>
        <dbReference type="Proteomes" id="UP000285883"/>
    </source>
</evidence>
<feature type="transmembrane region" description="Helical" evidence="6">
    <location>
        <begin position="88"/>
        <end position="111"/>
    </location>
</feature>
<feature type="transmembrane region" description="Helical" evidence="6">
    <location>
        <begin position="117"/>
        <end position="137"/>
    </location>
</feature>
<comment type="caution">
    <text evidence="9">The sequence shown here is derived from an EMBL/GenBank/DDBJ whole genome shotgun (WGS) entry which is preliminary data.</text>
</comment>
<evidence type="ECO:0000256" key="3">
    <source>
        <dbReference type="ARBA" id="ARBA00022692"/>
    </source>
</evidence>
<dbReference type="EMBL" id="MAYM02000068">
    <property type="protein sequence ID" value="RLN46197.1"/>
    <property type="molecule type" value="Genomic_DNA"/>
</dbReference>
<evidence type="ECO:0000256" key="1">
    <source>
        <dbReference type="ARBA" id="ARBA00004141"/>
    </source>
</evidence>
<reference evidence="7" key="1">
    <citation type="journal article" date="2015" name="Genom Data">
        <title>Genome sequences of six Phytophthora species associated with forests in New Zealand.</title>
        <authorList>
            <person name="Studholme D.J."/>
            <person name="McDougal R.L."/>
            <person name="Sambles C."/>
            <person name="Hansen E."/>
            <person name="Hardy G."/>
            <person name="Grant M."/>
            <person name="Ganley R.J."/>
            <person name="Williams N.M."/>
        </authorList>
    </citation>
    <scope>NUCLEOTIDE SEQUENCE</scope>
    <source>
        <strain evidence="7">NZFS 2646</strain>
    </source>
</reference>
<evidence type="ECO:0000256" key="5">
    <source>
        <dbReference type="ARBA" id="ARBA00023136"/>
    </source>
</evidence>
<dbReference type="AlphaFoldDB" id="A0A3R7JU62"/>
<keyword evidence="10" id="KW-1185">Reference proteome</keyword>
<dbReference type="Proteomes" id="UP000785171">
    <property type="component" value="Unassembled WGS sequence"/>
</dbReference>
<reference evidence="7" key="3">
    <citation type="submission" date="2020-06" db="EMBL/GenBank/DDBJ databases">
        <authorList>
            <person name="Studholme D.J."/>
        </authorList>
    </citation>
    <scope>NUCLEOTIDE SEQUENCE</scope>
    <source>
        <strain evidence="7">NZFS 2646</strain>
    </source>
</reference>
<evidence type="ECO:0000313" key="10">
    <source>
        <dbReference type="Proteomes" id="UP000285624"/>
    </source>
</evidence>
<keyword evidence="3 6" id="KW-0812">Transmembrane</keyword>
<comment type="subcellular location">
    <subcellularLocation>
        <location evidence="1">Membrane</location>
        <topology evidence="1">Multi-pass membrane protein</topology>
    </subcellularLocation>
</comment>
<evidence type="ECO:0000256" key="2">
    <source>
        <dbReference type="ARBA" id="ARBA00005982"/>
    </source>
</evidence>
<dbReference type="EMBL" id="JPWV03001254">
    <property type="protein sequence ID" value="KAG2502431.1"/>
    <property type="molecule type" value="Genomic_DNA"/>
</dbReference>
<accession>A0A3R7JU62</accession>
<feature type="transmembrane region" description="Helical" evidence="6">
    <location>
        <begin position="149"/>
        <end position="170"/>
    </location>
</feature>
<reference evidence="10 11" key="2">
    <citation type="submission" date="2018-07" db="EMBL/GenBank/DDBJ databases">
        <title>Genome sequencing of oomycete isolates from Chile give support for New Zealand origin for Phytophthora kernoviae and make available the first Nothophytophthora sp. genome.</title>
        <authorList>
            <person name="Studholme D.J."/>
            <person name="Sanfuentes E."/>
            <person name="Panda P."/>
            <person name="Hill R."/>
            <person name="Sambles C."/>
            <person name="Grant M."/>
            <person name="Williams N.M."/>
            <person name="Mcdougal R.L."/>
        </authorList>
    </citation>
    <scope>NUCLEOTIDE SEQUENCE [LARGE SCALE GENOMIC DNA]</scope>
    <source>
        <strain evidence="8">Chile2</strain>
        <strain evidence="9">Chile4</strain>
    </source>
</reference>
<evidence type="ECO:0000256" key="4">
    <source>
        <dbReference type="ARBA" id="ARBA00022989"/>
    </source>
</evidence>
<name>A0A3R7JU62_9STRA</name>
<keyword evidence="4 6" id="KW-1133">Transmembrane helix</keyword>
<dbReference type="GO" id="GO:0016020">
    <property type="term" value="C:membrane"/>
    <property type="evidence" value="ECO:0007669"/>
    <property type="project" value="UniProtKB-SubCell"/>
</dbReference>
<keyword evidence="5 6" id="KW-0472">Membrane</keyword>
<dbReference type="EMBL" id="MBDN02001239">
    <property type="protein sequence ID" value="RLN72300.1"/>
    <property type="molecule type" value="Genomic_DNA"/>
</dbReference>
<gene>
    <name evidence="8" type="ORF">BBI17_009905</name>
    <name evidence="9" type="ORF">BBO99_00009851</name>
    <name evidence="7" type="ORF">JM16_009808</name>
</gene>
<feature type="transmembrane region" description="Helical" evidence="6">
    <location>
        <begin position="55"/>
        <end position="76"/>
    </location>
</feature>
<dbReference type="Pfam" id="PF00854">
    <property type="entry name" value="PTR2"/>
    <property type="match status" value="2"/>
</dbReference>
<evidence type="ECO:0000256" key="6">
    <source>
        <dbReference type="SAM" id="Phobius"/>
    </source>
</evidence>
<dbReference type="InterPro" id="IPR000109">
    <property type="entry name" value="POT_fam"/>
</dbReference>
<dbReference type="Gene3D" id="1.20.1250.20">
    <property type="entry name" value="MFS general substrate transporter like domains"/>
    <property type="match status" value="1"/>
</dbReference>
<sequence length="336" mass="36161">MTNSAAVNPIFIIGLFAGIGIGTGCIKSNVITLGADQFDPHDPSEVHQKETYFSYFYFCINVGAGFSYGYLSILCVDGSAQIPAEYGYFATYMICAVVMLVAIIVLCVGYPRYTQKGFLLFLSICNFVSALVVNVAAAFTTSTGAVGTILSYVAAVLVLVLVGVVGWVFVGQGQSFLECPNAVFVDQTDTNFQSITQQCDLCLDTSDPDISQIPSTMLGVFDPIKIVVIIPILDSIVHPVYTKWTGKSPRQFGKAATGLDVAIAGIFWAGIFEVTRRNASALQDANGDPIFDGCSSQPMNDISWGFAVPNYLFIGVAECLTNMTSYDLVYPSVRCH</sequence>
<organism evidence="9 10">
    <name type="scientific">Phytophthora kernoviae</name>
    <dbReference type="NCBI Taxonomy" id="325452"/>
    <lineage>
        <taxon>Eukaryota</taxon>
        <taxon>Sar</taxon>
        <taxon>Stramenopiles</taxon>
        <taxon>Oomycota</taxon>
        <taxon>Peronosporomycetes</taxon>
        <taxon>Peronosporales</taxon>
        <taxon>Peronosporaceae</taxon>
        <taxon>Phytophthora</taxon>
    </lineage>
</organism>
<evidence type="ECO:0000313" key="8">
    <source>
        <dbReference type="EMBL" id="RLN46197.1"/>
    </source>
</evidence>
<evidence type="ECO:0000313" key="9">
    <source>
        <dbReference type="EMBL" id="RLN72300.1"/>
    </source>
</evidence>
<dbReference type="InterPro" id="IPR036259">
    <property type="entry name" value="MFS_trans_sf"/>
</dbReference>
<dbReference type="GO" id="GO:0022857">
    <property type="term" value="F:transmembrane transporter activity"/>
    <property type="evidence" value="ECO:0007669"/>
    <property type="project" value="InterPro"/>
</dbReference>
<proteinExistence type="inferred from homology"/>
<dbReference type="SUPFAM" id="SSF103473">
    <property type="entry name" value="MFS general substrate transporter"/>
    <property type="match status" value="1"/>
</dbReference>